<dbReference type="GO" id="GO:0000287">
    <property type="term" value="F:magnesium ion binding"/>
    <property type="evidence" value="ECO:0007669"/>
    <property type="project" value="InterPro"/>
</dbReference>
<proteinExistence type="predicted"/>
<dbReference type="Pfam" id="PF04029">
    <property type="entry name" value="2-ph_phosp"/>
    <property type="match status" value="1"/>
</dbReference>
<comment type="caution">
    <text evidence="2">The sequence shown here is derived from an EMBL/GenBank/DDBJ whole genome shotgun (WGS) entry which is preliminary data.</text>
</comment>
<dbReference type="AlphaFoldDB" id="A0A9X2IGQ9"/>
<dbReference type="EMBL" id="JAMOIL010000013">
    <property type="protein sequence ID" value="MCM0621040.1"/>
    <property type="molecule type" value="Genomic_DNA"/>
</dbReference>
<dbReference type="GO" id="GO:0050532">
    <property type="term" value="F:2-phosphosulfolactate phosphatase activity"/>
    <property type="evidence" value="ECO:0007669"/>
    <property type="project" value="InterPro"/>
</dbReference>
<evidence type="ECO:0000256" key="1">
    <source>
        <dbReference type="ARBA" id="ARBA00021948"/>
    </source>
</evidence>
<gene>
    <name evidence="2" type="ORF">M8330_12140</name>
</gene>
<protein>
    <recommendedName>
        <fullName evidence="1">Probable 2-phosphosulfolactate phosphatase</fullName>
    </recommendedName>
</protein>
<dbReference type="RefSeq" id="WP_250827565.1">
    <property type="nucleotide sequence ID" value="NZ_JAMOIL010000013.1"/>
</dbReference>
<dbReference type="Proteomes" id="UP001139485">
    <property type="component" value="Unassembled WGS sequence"/>
</dbReference>
<evidence type="ECO:0000313" key="3">
    <source>
        <dbReference type="Proteomes" id="UP001139485"/>
    </source>
</evidence>
<keyword evidence="3" id="KW-1185">Reference proteome</keyword>
<dbReference type="InterPro" id="IPR036702">
    <property type="entry name" value="ComB-like_sf"/>
</dbReference>
<organism evidence="2 3">
    <name type="scientific">Nocardioides bruguierae</name>
    <dbReference type="NCBI Taxonomy" id="2945102"/>
    <lineage>
        <taxon>Bacteria</taxon>
        <taxon>Bacillati</taxon>
        <taxon>Actinomycetota</taxon>
        <taxon>Actinomycetes</taxon>
        <taxon>Propionibacteriales</taxon>
        <taxon>Nocardioidaceae</taxon>
        <taxon>Nocardioides</taxon>
    </lineage>
</organism>
<reference evidence="2" key="1">
    <citation type="submission" date="2022-05" db="EMBL/GenBank/DDBJ databases">
        <authorList>
            <person name="Tuo L."/>
        </authorList>
    </citation>
    <scope>NUCLEOTIDE SEQUENCE</scope>
    <source>
        <strain evidence="2">BSK12Z-4</strain>
    </source>
</reference>
<dbReference type="InterPro" id="IPR005238">
    <property type="entry name" value="ComB-like"/>
</dbReference>
<name>A0A9X2IGQ9_9ACTN</name>
<accession>A0A9X2IGQ9</accession>
<dbReference type="Gene3D" id="3.90.1560.10">
    <property type="entry name" value="ComB-like"/>
    <property type="match status" value="1"/>
</dbReference>
<evidence type="ECO:0000313" key="2">
    <source>
        <dbReference type="EMBL" id="MCM0621040.1"/>
    </source>
</evidence>
<dbReference type="SUPFAM" id="SSF142823">
    <property type="entry name" value="ComB-like"/>
    <property type="match status" value="1"/>
</dbReference>
<sequence>MTSVQHAHGQAASQVRLAWGLSGALACTARRGRQEHGQPVQGRDDGLAVVVDVLSFTTSVGLAVAGGTEVVPCPWRDERAADLASEHQAVPAVGRSESAAGGVSLSPASVADAAAAGDLPARLLLPSPNGSTIATRLAEAGVQVWAASLRTARAVADALVPEVLAGREVTLVAAGEHWPDGSLRPAEEDLWGAGAVLAAVAAELGTGRFSPEALSARATWVALGGRADHAGHAAALLHGCASGGELVARGFGRDVDLAAQVDRDAVVPVLDRATGRFRRR</sequence>